<feature type="compositionally biased region" description="Low complexity" evidence="1">
    <location>
        <begin position="429"/>
        <end position="450"/>
    </location>
</feature>
<feature type="compositionally biased region" description="Polar residues" evidence="1">
    <location>
        <begin position="114"/>
        <end position="131"/>
    </location>
</feature>
<evidence type="ECO:0000313" key="4">
    <source>
        <dbReference type="RefSeq" id="XP_033531257.1"/>
    </source>
</evidence>
<feature type="compositionally biased region" description="Basic residues" evidence="1">
    <location>
        <begin position="135"/>
        <end position="148"/>
    </location>
</feature>
<organism evidence="2">
    <name type="scientific">Eremomyces bilateralis CBS 781.70</name>
    <dbReference type="NCBI Taxonomy" id="1392243"/>
    <lineage>
        <taxon>Eukaryota</taxon>
        <taxon>Fungi</taxon>
        <taxon>Dikarya</taxon>
        <taxon>Ascomycota</taxon>
        <taxon>Pezizomycotina</taxon>
        <taxon>Dothideomycetes</taxon>
        <taxon>Dothideomycetes incertae sedis</taxon>
        <taxon>Eremomycetales</taxon>
        <taxon>Eremomycetaceae</taxon>
        <taxon>Eremomyces</taxon>
    </lineage>
</organism>
<dbReference type="EMBL" id="ML975171">
    <property type="protein sequence ID" value="KAF1809626.1"/>
    <property type="molecule type" value="Genomic_DNA"/>
</dbReference>
<feature type="compositionally biased region" description="Basic and acidic residues" evidence="1">
    <location>
        <begin position="236"/>
        <end position="252"/>
    </location>
</feature>
<keyword evidence="3" id="KW-1185">Reference proteome</keyword>
<accession>A0A6G1FV89</accession>
<evidence type="ECO:0000256" key="1">
    <source>
        <dbReference type="SAM" id="MobiDB-lite"/>
    </source>
</evidence>
<gene>
    <name evidence="2 4" type="ORF">P152DRAFT_451823</name>
</gene>
<feature type="region of interest" description="Disordered" evidence="1">
    <location>
        <begin position="429"/>
        <end position="466"/>
    </location>
</feature>
<feature type="region of interest" description="Disordered" evidence="1">
    <location>
        <begin position="108"/>
        <end position="151"/>
    </location>
</feature>
<dbReference type="GeneID" id="54418824"/>
<dbReference type="Proteomes" id="UP000504638">
    <property type="component" value="Unplaced"/>
</dbReference>
<proteinExistence type="predicted"/>
<sequence>MGPDDAMAQPVLSVDEYGALPISIRGTSLWFVESLEWMQVRYDRVASSAPRAYSGVLVLTVLAARSSDANLVSHRRKKYFSSLERLRIAENHAASQLLVVPGRPTPLDRIDVSPPSTRPSTGYSYLSHSAQHSSGRVRKGRHHSRRRSVSVGNDRVITRADAERYLALPEKLKRAQFSKEEQYLLEGCCTSILLEKLDGNISDQASGTLTAVSLISLDYQQHDQREDSIIGPSRDGSTKMARDSFQDHEPVDRSMPSTHARKYSLRRNFSISTTNPTGRTSTSSAPSALPSPLFTAFPSHRRSRNNSLIVPPLEFVTTPQGCDATALHYQDPEARMKLRQYLASPQKFDEAIEFGFPASAANNENTGRHSTEPTRISTSHSRQRRILSAANDAQTFLRNDDFSFLDNSDILSDDSGSMVYHDRSTAATTPAADLDSASDSDSAPASPVTPNDTHPLSSHPSNPEVDTDTIANVHAFVDRVTASKFANIHEDILPPFTVNLSVAPAPLLTSPSPKTSAGARSERDMWDEALSPGGREMTLRMTLTRPDLRADEETIYGWHDGKSRGKRSGSISYGLTTLSTSGAAAIFGSTANRQSKPYDPLALEALPQFTDDATGEHGAFAVKPPKSEGGLMRRMLRRVAGSKGIATG</sequence>
<reference evidence="4" key="3">
    <citation type="submission" date="2025-04" db="UniProtKB">
        <authorList>
            <consortium name="RefSeq"/>
        </authorList>
    </citation>
    <scope>IDENTIFICATION</scope>
    <source>
        <strain evidence="4">CBS 781.70</strain>
    </source>
</reference>
<dbReference type="RefSeq" id="XP_033531257.1">
    <property type="nucleotide sequence ID" value="XM_033678254.1"/>
</dbReference>
<feature type="region of interest" description="Disordered" evidence="1">
    <location>
        <begin position="360"/>
        <end position="384"/>
    </location>
</feature>
<dbReference type="AlphaFoldDB" id="A0A6G1FV89"/>
<reference evidence="4" key="2">
    <citation type="submission" date="2020-04" db="EMBL/GenBank/DDBJ databases">
        <authorList>
            <consortium name="NCBI Genome Project"/>
        </authorList>
    </citation>
    <scope>NUCLEOTIDE SEQUENCE</scope>
    <source>
        <strain evidence="4">CBS 781.70</strain>
    </source>
</reference>
<evidence type="ECO:0000313" key="3">
    <source>
        <dbReference type="Proteomes" id="UP000504638"/>
    </source>
</evidence>
<name>A0A6G1FV89_9PEZI</name>
<feature type="region of interest" description="Disordered" evidence="1">
    <location>
        <begin position="225"/>
        <end position="257"/>
    </location>
</feature>
<feature type="compositionally biased region" description="Polar residues" evidence="1">
    <location>
        <begin position="451"/>
        <end position="461"/>
    </location>
</feature>
<reference evidence="2 4" key="1">
    <citation type="submission" date="2020-01" db="EMBL/GenBank/DDBJ databases">
        <authorList>
            <consortium name="DOE Joint Genome Institute"/>
            <person name="Haridas S."/>
            <person name="Albert R."/>
            <person name="Binder M."/>
            <person name="Bloem J."/>
            <person name="Labutti K."/>
            <person name="Salamov A."/>
            <person name="Andreopoulos B."/>
            <person name="Baker S.E."/>
            <person name="Barry K."/>
            <person name="Bills G."/>
            <person name="Bluhm B.H."/>
            <person name="Cannon C."/>
            <person name="Castanera R."/>
            <person name="Culley D.E."/>
            <person name="Daum C."/>
            <person name="Ezra D."/>
            <person name="Gonzalez J.B."/>
            <person name="Henrissat B."/>
            <person name="Kuo A."/>
            <person name="Liang C."/>
            <person name="Lipzen A."/>
            <person name="Lutzoni F."/>
            <person name="Magnuson J."/>
            <person name="Mondo S."/>
            <person name="Nolan M."/>
            <person name="Ohm R."/>
            <person name="Pangilinan J."/>
            <person name="Park H.-J."/>
            <person name="Ramirez L."/>
            <person name="Alfaro M."/>
            <person name="Sun H."/>
            <person name="Tritt A."/>
            <person name="Yoshinaga Y."/>
            <person name="Zwiers L.-H."/>
            <person name="Turgeon B.G."/>
            <person name="Goodwin S.B."/>
            <person name="Spatafora J.W."/>
            <person name="Crous P.W."/>
            <person name="Grigoriev I.V."/>
        </authorList>
    </citation>
    <scope>NUCLEOTIDE SEQUENCE</scope>
    <source>
        <strain evidence="2 4">CBS 781.70</strain>
    </source>
</reference>
<dbReference type="OrthoDB" id="5380370at2759"/>
<evidence type="ECO:0000313" key="2">
    <source>
        <dbReference type="EMBL" id="KAF1809626.1"/>
    </source>
</evidence>
<protein>
    <submittedName>
        <fullName evidence="2 4">Uncharacterized protein</fullName>
    </submittedName>
</protein>